<evidence type="ECO:0000313" key="2">
    <source>
        <dbReference type="Proteomes" id="UP000002276"/>
    </source>
</evidence>
<sequence>MLRDSKKNFQICKKRFQEKLTTKIKALKAAKKKLWKGS</sequence>
<evidence type="ECO:0000313" key="1">
    <source>
        <dbReference type="EMBL" id="AAU85986.1"/>
    </source>
</evidence>
<proteinExistence type="predicted"/>
<protein>
    <submittedName>
        <fullName evidence="1">Uncharacterized protein</fullName>
    </submittedName>
</protein>
<organism evidence="1">
    <name type="scientific">Borrelia garinii subsp. bavariensis (strain ATCC BAA-2496 / DSM 23469 / PBi)</name>
    <name type="common">Borreliella bavariensis</name>
    <dbReference type="NCBI Taxonomy" id="290434"/>
    <lineage>
        <taxon>Bacteria</taxon>
        <taxon>Pseudomonadati</taxon>
        <taxon>Spirochaetota</taxon>
        <taxon>Spirochaetia</taxon>
        <taxon>Spirochaetales</taxon>
        <taxon>Borreliaceae</taxon>
        <taxon>Borreliella</taxon>
    </lineage>
</organism>
<dbReference type="EMBL" id="AY722922">
    <property type="protein sequence ID" value="AAU85986.1"/>
    <property type="molecule type" value="Genomic_DNA"/>
</dbReference>
<gene>
    <name evidence="1" type="ordered locus">BGP135</name>
</gene>
<accession>A0A7I6GXJ6</accession>
<geneLocation type="plasmid" evidence="2">
    <name>8</name>
</geneLocation>
<reference evidence="1" key="2">
    <citation type="submission" date="2004-09" db="EMBL/GenBank/DDBJ databases">
        <authorList>
            <person name="Gloeckner G."/>
            <person name="Schilhabel M."/>
            <person name="Lehmann R."/>
            <person name="Platzer M."/>
        </authorList>
    </citation>
    <scope>NUCLEOTIDE SEQUENCE</scope>
    <source>
        <strain evidence="1">PBi</strain>
    </source>
</reference>
<name>A0A7I6GXJ6_BORGP</name>
<dbReference type="AlphaFoldDB" id="A0A7I6GXJ6"/>
<reference evidence="1" key="1">
    <citation type="journal article" date="2004" name="Nucleic Acids Res.">
        <title>Comparative analysis of the Borrelia garinii genome.</title>
        <authorList>
            <person name="Glockner G."/>
            <person name="Lehmann R."/>
            <person name="Romualdi A."/>
            <person name="Pradella S."/>
            <person name="Schulte-Spechtel U."/>
            <person name="Schilhabel M."/>
            <person name="Wilske B."/>
            <person name="Suhnel J."/>
            <person name="Platzer M."/>
        </authorList>
    </citation>
    <scope>NUCLEOTIDE SEQUENCE [LARGE SCALE GENOMIC DNA]</scope>
    <source>
        <strain>ATCC BAA-2496 / DSM 23469 / PBi</strain>
        <strain evidence="1">PBi</strain>
        <plasmid>8</plasmid>
    </source>
</reference>